<evidence type="ECO:0000256" key="13">
    <source>
        <dbReference type="ARBA" id="ARBA00030987"/>
    </source>
</evidence>
<evidence type="ECO:0000256" key="6">
    <source>
        <dbReference type="ARBA" id="ARBA00022692"/>
    </source>
</evidence>
<feature type="transmembrane region" description="Helical" evidence="14">
    <location>
        <begin position="75"/>
        <end position="94"/>
    </location>
</feature>
<evidence type="ECO:0000256" key="2">
    <source>
        <dbReference type="ARBA" id="ARBA00007260"/>
    </source>
</evidence>
<dbReference type="Pfam" id="PF07225">
    <property type="entry name" value="NDUF_B4"/>
    <property type="match status" value="1"/>
</dbReference>
<evidence type="ECO:0000256" key="3">
    <source>
        <dbReference type="ARBA" id="ARBA00018681"/>
    </source>
</evidence>
<keyword evidence="9 14" id="KW-1133">Transmembrane helix</keyword>
<comment type="similarity">
    <text evidence="2">Belongs to the complex I NDUFB4 subunit family.</text>
</comment>
<keyword evidence="4" id="KW-0813">Transport</keyword>
<proteinExistence type="inferred from homology"/>
<keyword evidence="5" id="KW-0679">Respiratory chain</keyword>
<evidence type="ECO:0000256" key="14">
    <source>
        <dbReference type="SAM" id="Phobius"/>
    </source>
</evidence>
<evidence type="ECO:0000313" key="15">
    <source>
        <dbReference type="EMBL" id="JAT85439.1"/>
    </source>
</evidence>
<comment type="subcellular location">
    <subcellularLocation>
        <location evidence="1">Mitochondrion inner membrane</location>
        <topology evidence="1">Single-pass membrane protein</topology>
    </subcellularLocation>
</comment>
<evidence type="ECO:0000256" key="11">
    <source>
        <dbReference type="ARBA" id="ARBA00023136"/>
    </source>
</evidence>
<evidence type="ECO:0000256" key="12">
    <source>
        <dbReference type="ARBA" id="ARBA00030212"/>
    </source>
</evidence>
<keyword evidence="8" id="KW-0249">Electron transport</keyword>
<sequence length="119" mass="13765">MLKMANAYGVSEAELNIAKQQAARRAELRKEFIKQKTNPWKNAAEAGYVFDPAMQKFTSMKATHFQLFKPNRSNSLFGIFAVVVPMLTYGYLIYNERTAREAKIRSGETKYRERMFKLA</sequence>
<protein>
    <recommendedName>
        <fullName evidence="3">NADH dehydrogenase [ubiquinone] 1 beta subcomplex subunit 4</fullName>
    </recommendedName>
    <alternativeName>
        <fullName evidence="12">Complex I-B15</fullName>
    </alternativeName>
    <alternativeName>
        <fullName evidence="13">NADH-ubiquinone oxidoreductase B15 subunit</fullName>
    </alternativeName>
</protein>
<evidence type="ECO:0000256" key="5">
    <source>
        <dbReference type="ARBA" id="ARBA00022660"/>
    </source>
</evidence>
<keyword evidence="11 14" id="KW-0472">Membrane</keyword>
<dbReference type="EMBL" id="GDQN01005615">
    <property type="protein sequence ID" value="JAT85439.1"/>
    <property type="molecule type" value="Transcribed_RNA"/>
</dbReference>
<keyword evidence="10" id="KW-0496">Mitochondrion</keyword>
<evidence type="ECO:0000256" key="8">
    <source>
        <dbReference type="ARBA" id="ARBA00022982"/>
    </source>
</evidence>
<evidence type="ECO:0000256" key="10">
    <source>
        <dbReference type="ARBA" id="ARBA00023128"/>
    </source>
</evidence>
<evidence type="ECO:0000256" key="4">
    <source>
        <dbReference type="ARBA" id="ARBA00022448"/>
    </source>
</evidence>
<dbReference type="OrthoDB" id="5818798at2759"/>
<reference evidence="15" key="1">
    <citation type="submission" date="2015-09" db="EMBL/GenBank/DDBJ databases">
        <title>De novo assembly of Pectinophora gossypiella (Pink Bollworm) gut transcriptome.</title>
        <authorList>
            <person name="Tassone E.E."/>
        </authorList>
    </citation>
    <scope>NUCLEOTIDE SEQUENCE</scope>
</reference>
<accession>A0A1E1WEQ9</accession>
<evidence type="ECO:0000256" key="9">
    <source>
        <dbReference type="ARBA" id="ARBA00022989"/>
    </source>
</evidence>
<evidence type="ECO:0000256" key="1">
    <source>
        <dbReference type="ARBA" id="ARBA00004434"/>
    </source>
</evidence>
<dbReference type="InterPro" id="IPR009866">
    <property type="entry name" value="NADH_UbQ_OxRdtase_NDUFB4_su"/>
</dbReference>
<keyword evidence="6 14" id="KW-0812">Transmembrane</keyword>
<name>A0A1E1WEQ9_PECGO</name>
<dbReference type="PANTHER" id="PTHR15469:SF0">
    <property type="entry name" value="NADH DEHYDROGENASE [UBIQUINONE] 1 BETA SUBCOMPLEX SUBUNIT 4"/>
    <property type="match status" value="1"/>
</dbReference>
<keyword evidence="7" id="KW-0999">Mitochondrion inner membrane</keyword>
<dbReference type="PANTHER" id="PTHR15469">
    <property type="entry name" value="NADH-UBIQUINONE OXIDOREDUCTASE B15 SUBUNIT"/>
    <property type="match status" value="1"/>
</dbReference>
<dbReference type="AlphaFoldDB" id="A0A1E1WEQ9"/>
<evidence type="ECO:0000256" key="7">
    <source>
        <dbReference type="ARBA" id="ARBA00022792"/>
    </source>
</evidence>
<dbReference type="GO" id="GO:0005743">
    <property type="term" value="C:mitochondrial inner membrane"/>
    <property type="evidence" value="ECO:0007669"/>
    <property type="project" value="UniProtKB-SubCell"/>
</dbReference>
<gene>
    <name evidence="15" type="ORF">g.17117</name>
</gene>
<organism evidence="15">
    <name type="scientific">Pectinophora gossypiella</name>
    <name type="common">Cotton pink bollworm</name>
    <name type="synonym">Depressaria gossypiella</name>
    <dbReference type="NCBI Taxonomy" id="13191"/>
    <lineage>
        <taxon>Eukaryota</taxon>
        <taxon>Metazoa</taxon>
        <taxon>Ecdysozoa</taxon>
        <taxon>Arthropoda</taxon>
        <taxon>Hexapoda</taxon>
        <taxon>Insecta</taxon>
        <taxon>Pterygota</taxon>
        <taxon>Neoptera</taxon>
        <taxon>Endopterygota</taxon>
        <taxon>Lepidoptera</taxon>
        <taxon>Glossata</taxon>
        <taxon>Ditrysia</taxon>
        <taxon>Gelechioidea</taxon>
        <taxon>Gelechiidae</taxon>
        <taxon>Apatetrinae</taxon>
        <taxon>Pectinophora</taxon>
    </lineage>
</organism>